<dbReference type="CDD" id="cd00609">
    <property type="entry name" value="AAT_like"/>
    <property type="match status" value="1"/>
</dbReference>
<evidence type="ECO:0000313" key="7">
    <source>
        <dbReference type="EMBL" id="CAB4975067.1"/>
    </source>
</evidence>
<evidence type="ECO:0000256" key="1">
    <source>
        <dbReference type="ARBA" id="ARBA00001933"/>
    </source>
</evidence>
<sequence length="299" mass="32766">MREAIKKWSIETLGATGDFDVLPVIGSKEFVAWLPTLLEVNSVIFPEVAYPTYSVGAILAGATGFPVEISPSAWPTAQLAWINSPSNPTGRVHSESEMAEVIAWSRKSNSVLVSDECYFEFGHGVKPHSIMEFTGGDNTNILAVHSLSKRSSMAGYRAAFVIGDSKLIARIREIRKHAGMIVSLPVQEAMVSALSDGEHVAKHRERYNLRREKLKPALERVGFTIQESKAGLYIWCTRNESDWASVEWLANLGILATPGNFYGEKGARNIRLALTATDKAIDEAVIRLTNAPAHGSKND</sequence>
<dbReference type="EMBL" id="CAFBMN010000001">
    <property type="protein sequence ID" value="CAB4893399.1"/>
    <property type="molecule type" value="Genomic_DNA"/>
</dbReference>
<dbReference type="PANTHER" id="PTHR42832:SF3">
    <property type="entry name" value="L-GLUTAMINE--4-(METHYLSULFANYL)-2-OXOBUTANOATE AMINOTRANSFERASE"/>
    <property type="match status" value="1"/>
</dbReference>
<dbReference type="EMBL" id="CAFBOP010000001">
    <property type="protein sequence ID" value="CAB4975067.1"/>
    <property type="molecule type" value="Genomic_DNA"/>
</dbReference>
<dbReference type="Gene3D" id="3.90.1150.10">
    <property type="entry name" value="Aspartate Aminotransferase, domain 1"/>
    <property type="match status" value="1"/>
</dbReference>
<dbReference type="GO" id="GO:0030170">
    <property type="term" value="F:pyridoxal phosphate binding"/>
    <property type="evidence" value="ECO:0007669"/>
    <property type="project" value="InterPro"/>
</dbReference>
<dbReference type="InterPro" id="IPR050881">
    <property type="entry name" value="LL-DAP_aminotransferase"/>
</dbReference>
<dbReference type="InterPro" id="IPR004838">
    <property type="entry name" value="NHTrfase_class1_PyrdxlP-BS"/>
</dbReference>
<comment type="cofactor">
    <cofactor evidence="1">
        <name>pyridoxal 5'-phosphate</name>
        <dbReference type="ChEBI" id="CHEBI:597326"/>
    </cofactor>
</comment>
<dbReference type="GO" id="GO:0008483">
    <property type="term" value="F:transaminase activity"/>
    <property type="evidence" value="ECO:0007669"/>
    <property type="project" value="UniProtKB-KW"/>
</dbReference>
<dbReference type="SUPFAM" id="SSF53383">
    <property type="entry name" value="PLP-dependent transferases"/>
    <property type="match status" value="1"/>
</dbReference>
<evidence type="ECO:0000313" key="6">
    <source>
        <dbReference type="EMBL" id="CAB4893399.1"/>
    </source>
</evidence>
<reference evidence="7" key="1">
    <citation type="submission" date="2020-05" db="EMBL/GenBank/DDBJ databases">
        <authorList>
            <person name="Chiriac C."/>
            <person name="Salcher M."/>
            <person name="Ghai R."/>
            <person name="Kavagutti S V."/>
        </authorList>
    </citation>
    <scope>NUCLEOTIDE SEQUENCE</scope>
</reference>
<dbReference type="InterPro" id="IPR015424">
    <property type="entry name" value="PyrdxlP-dep_Trfase"/>
</dbReference>
<dbReference type="Pfam" id="PF00155">
    <property type="entry name" value="Aminotran_1_2"/>
    <property type="match status" value="1"/>
</dbReference>
<proteinExistence type="predicted"/>
<name>A0A6J7M327_9ZZZZ</name>
<evidence type="ECO:0000313" key="5">
    <source>
        <dbReference type="EMBL" id="CAB4783429.1"/>
    </source>
</evidence>
<dbReference type="EMBL" id="CAFAAC010000018">
    <property type="protein sequence ID" value="CAB4783429.1"/>
    <property type="molecule type" value="Genomic_DNA"/>
</dbReference>
<evidence type="ECO:0000256" key="3">
    <source>
        <dbReference type="ARBA" id="ARBA00022679"/>
    </source>
</evidence>
<accession>A0A6J7M327</accession>
<protein>
    <submittedName>
        <fullName evidence="7">Unannotated protein</fullName>
    </submittedName>
</protein>
<dbReference type="PANTHER" id="PTHR42832">
    <property type="entry name" value="AMINO ACID AMINOTRANSFERASE"/>
    <property type="match status" value="1"/>
</dbReference>
<evidence type="ECO:0000313" key="8">
    <source>
        <dbReference type="EMBL" id="CAB5020348.1"/>
    </source>
</evidence>
<dbReference type="Gene3D" id="3.40.640.10">
    <property type="entry name" value="Type I PLP-dependent aspartate aminotransferase-like (Major domain)"/>
    <property type="match status" value="1"/>
</dbReference>
<feature type="domain" description="Aminotransferase class I/classII large" evidence="4">
    <location>
        <begin position="21"/>
        <end position="287"/>
    </location>
</feature>
<keyword evidence="3" id="KW-0808">Transferase</keyword>
<dbReference type="EMBL" id="CAFBPP010000035">
    <property type="protein sequence ID" value="CAB5020348.1"/>
    <property type="molecule type" value="Genomic_DNA"/>
</dbReference>
<evidence type="ECO:0000256" key="2">
    <source>
        <dbReference type="ARBA" id="ARBA00022576"/>
    </source>
</evidence>
<dbReference type="InterPro" id="IPR015422">
    <property type="entry name" value="PyrdxlP-dep_Trfase_small"/>
</dbReference>
<dbReference type="AlphaFoldDB" id="A0A6J7M327"/>
<dbReference type="PROSITE" id="PS00105">
    <property type="entry name" value="AA_TRANSFER_CLASS_1"/>
    <property type="match status" value="1"/>
</dbReference>
<dbReference type="InterPro" id="IPR015421">
    <property type="entry name" value="PyrdxlP-dep_Trfase_major"/>
</dbReference>
<dbReference type="InterPro" id="IPR019880">
    <property type="entry name" value="OxyQ"/>
</dbReference>
<evidence type="ECO:0000259" key="4">
    <source>
        <dbReference type="Pfam" id="PF00155"/>
    </source>
</evidence>
<dbReference type="InterPro" id="IPR004839">
    <property type="entry name" value="Aminotransferase_I/II_large"/>
</dbReference>
<organism evidence="7">
    <name type="scientific">freshwater metagenome</name>
    <dbReference type="NCBI Taxonomy" id="449393"/>
    <lineage>
        <taxon>unclassified sequences</taxon>
        <taxon>metagenomes</taxon>
        <taxon>ecological metagenomes</taxon>
    </lineage>
</organism>
<gene>
    <name evidence="5" type="ORF">UFOPK2967_00456</name>
    <name evidence="6" type="ORF">UFOPK3587_00048</name>
    <name evidence="7" type="ORF">UFOPK3984_00034</name>
    <name evidence="8" type="ORF">UFOPK4114_00803</name>
</gene>
<dbReference type="NCBIfam" id="TIGR03539">
    <property type="entry name" value="DapC_actino"/>
    <property type="match status" value="1"/>
</dbReference>
<keyword evidence="2" id="KW-0032">Aminotransferase</keyword>